<dbReference type="PANTHER" id="PTHR45724">
    <property type="entry name" value="AQUAPORIN NIP2-1"/>
    <property type="match status" value="1"/>
</dbReference>
<dbReference type="PANTHER" id="PTHR45724:SF13">
    <property type="entry name" value="AQUAPORIN NIP1-1-RELATED"/>
    <property type="match status" value="1"/>
</dbReference>
<sequence length="215" mass="21832">MLFTVVTAARWMAGPGSPFPVLPASPRARLVVMGLLVGAIVTAVLGPSMRRQTAGHLNPAVSIGLWLLRVFPARAVLPFVVAQLAGSVCGVALARLVWGDAAAAVGDAALAPGPGWGAPEVFLAEAGSVALMMLVVAWFGTRPALLRRLPLVIGGCVAAVIVFLGPLSGGGANPARQFGPALVSGTTGLLWVYLLAPVAGSLLAGGVWARVRPRP</sequence>
<dbReference type="PRINTS" id="PR00783">
    <property type="entry name" value="MINTRINSICP"/>
</dbReference>
<feature type="transmembrane region" description="Helical" evidence="7">
    <location>
        <begin position="75"/>
        <end position="98"/>
    </location>
</feature>
<comment type="subcellular location">
    <subcellularLocation>
        <location evidence="1">Membrane</location>
        <topology evidence="1">Multi-pass membrane protein</topology>
    </subcellularLocation>
</comment>
<evidence type="ECO:0000256" key="6">
    <source>
        <dbReference type="RuleBase" id="RU000477"/>
    </source>
</evidence>
<evidence type="ECO:0000256" key="2">
    <source>
        <dbReference type="ARBA" id="ARBA00022448"/>
    </source>
</evidence>
<proteinExistence type="inferred from homology"/>
<dbReference type="Proteomes" id="UP000035932">
    <property type="component" value="Unassembled WGS sequence"/>
</dbReference>
<evidence type="ECO:0000313" key="9">
    <source>
        <dbReference type="Proteomes" id="UP000035932"/>
    </source>
</evidence>
<keyword evidence="4 7" id="KW-1133">Transmembrane helix</keyword>
<dbReference type="InterPro" id="IPR023271">
    <property type="entry name" value="Aquaporin-like"/>
</dbReference>
<feature type="transmembrane region" description="Helical" evidence="7">
    <location>
        <begin position="189"/>
        <end position="209"/>
    </location>
</feature>
<keyword evidence="9" id="KW-1185">Reference proteome</keyword>
<gene>
    <name evidence="8" type="ORF">ACS04_23615</name>
</gene>
<organism evidence="8 9">
    <name type="scientific">Streptomyces roseus</name>
    <dbReference type="NCBI Taxonomy" id="66430"/>
    <lineage>
        <taxon>Bacteria</taxon>
        <taxon>Bacillati</taxon>
        <taxon>Actinomycetota</taxon>
        <taxon>Actinomycetes</taxon>
        <taxon>Kitasatosporales</taxon>
        <taxon>Streptomycetaceae</taxon>
        <taxon>Streptomyces</taxon>
    </lineage>
</organism>
<evidence type="ECO:0000256" key="4">
    <source>
        <dbReference type="ARBA" id="ARBA00022989"/>
    </source>
</evidence>
<name>A0A0J6XHN8_9ACTN</name>
<dbReference type="GO" id="GO:0015267">
    <property type="term" value="F:channel activity"/>
    <property type="evidence" value="ECO:0007669"/>
    <property type="project" value="InterPro"/>
</dbReference>
<dbReference type="InterPro" id="IPR034294">
    <property type="entry name" value="Aquaporin_transptr"/>
</dbReference>
<reference evidence="8 9" key="1">
    <citation type="submission" date="2015-06" db="EMBL/GenBank/DDBJ databases">
        <title>Recapitulation of the evolution of biosynthetic gene clusters reveals hidden chemical diversity on bacterial genomes.</title>
        <authorList>
            <person name="Cruz-Morales P."/>
            <person name="Martinez-Guerrero C."/>
            <person name="Morales-Escalante M.A."/>
            <person name="Yanez-Guerra L.A."/>
            <person name="Kopp J.F."/>
            <person name="Feldmann J."/>
            <person name="Ramos-Aboites H.E."/>
            <person name="Barona-Gomez F."/>
        </authorList>
    </citation>
    <scope>NUCLEOTIDE SEQUENCE [LARGE SCALE GENOMIC DNA]</scope>
    <source>
        <strain evidence="8 9">ATCC 31245</strain>
    </source>
</reference>
<feature type="transmembrane region" description="Helical" evidence="7">
    <location>
        <begin position="28"/>
        <end position="46"/>
    </location>
</feature>
<feature type="transmembrane region" description="Helical" evidence="7">
    <location>
        <begin position="118"/>
        <end position="139"/>
    </location>
</feature>
<dbReference type="GO" id="GO:0016020">
    <property type="term" value="C:membrane"/>
    <property type="evidence" value="ECO:0007669"/>
    <property type="project" value="UniProtKB-SubCell"/>
</dbReference>
<comment type="caution">
    <text evidence="8">The sequence shown here is derived from an EMBL/GenBank/DDBJ whole genome shotgun (WGS) entry which is preliminary data.</text>
</comment>
<keyword evidence="2 6" id="KW-0813">Transport</keyword>
<evidence type="ECO:0000256" key="5">
    <source>
        <dbReference type="ARBA" id="ARBA00023136"/>
    </source>
</evidence>
<evidence type="ECO:0000313" key="8">
    <source>
        <dbReference type="EMBL" id="KMO95505.1"/>
    </source>
</evidence>
<dbReference type="EMBL" id="LFML01000100">
    <property type="protein sequence ID" value="KMO95505.1"/>
    <property type="molecule type" value="Genomic_DNA"/>
</dbReference>
<keyword evidence="3 6" id="KW-0812">Transmembrane</keyword>
<keyword evidence="5 7" id="KW-0472">Membrane</keyword>
<dbReference type="PATRIC" id="fig|66430.4.peg.198"/>
<dbReference type="STRING" id="66430.ACS04_23615"/>
<comment type="similarity">
    <text evidence="6">Belongs to the MIP/aquaporin (TC 1.A.8) family.</text>
</comment>
<evidence type="ECO:0000256" key="1">
    <source>
        <dbReference type="ARBA" id="ARBA00004141"/>
    </source>
</evidence>
<accession>A0A0J6XHN8</accession>
<evidence type="ECO:0000256" key="3">
    <source>
        <dbReference type="ARBA" id="ARBA00022692"/>
    </source>
</evidence>
<feature type="transmembrane region" description="Helical" evidence="7">
    <location>
        <begin position="151"/>
        <end position="169"/>
    </location>
</feature>
<dbReference type="Gene3D" id="1.20.1080.10">
    <property type="entry name" value="Glycerol uptake facilitator protein"/>
    <property type="match status" value="1"/>
</dbReference>
<evidence type="ECO:0008006" key="10">
    <source>
        <dbReference type="Google" id="ProtNLM"/>
    </source>
</evidence>
<dbReference type="AlphaFoldDB" id="A0A0J6XHN8"/>
<evidence type="ECO:0000256" key="7">
    <source>
        <dbReference type="SAM" id="Phobius"/>
    </source>
</evidence>
<protein>
    <recommendedName>
        <fullName evidence="10">Glycerol uptake facilitator protein/aquaporin Z</fullName>
    </recommendedName>
</protein>
<dbReference type="InterPro" id="IPR000425">
    <property type="entry name" value="MIP"/>
</dbReference>
<dbReference type="InterPro" id="IPR022357">
    <property type="entry name" value="MIP_CS"/>
</dbReference>
<dbReference type="Pfam" id="PF00230">
    <property type="entry name" value="MIP"/>
    <property type="match status" value="1"/>
</dbReference>
<dbReference type="SUPFAM" id="SSF81338">
    <property type="entry name" value="Aquaporin-like"/>
    <property type="match status" value="1"/>
</dbReference>
<dbReference type="PROSITE" id="PS00221">
    <property type="entry name" value="MIP"/>
    <property type="match status" value="1"/>
</dbReference>